<evidence type="ECO:0000313" key="2">
    <source>
        <dbReference type="Proteomes" id="UP001182149"/>
    </source>
</evidence>
<dbReference type="Proteomes" id="UP001182149">
    <property type="component" value="Segment"/>
</dbReference>
<protein>
    <submittedName>
        <fullName evidence="1">Uncharacterized protein</fullName>
    </submittedName>
</protein>
<sequence>MDNKLKAKFLLAAIFICLATVGFVRMYSFASCELSKNDRGSYNWLTNQCDKQEKL</sequence>
<dbReference type="EMBL" id="OQ921332">
    <property type="protein sequence ID" value="WMX18870.1"/>
    <property type="molecule type" value="Genomic_DNA"/>
</dbReference>
<evidence type="ECO:0000313" key="1">
    <source>
        <dbReference type="EMBL" id="WMX18870.1"/>
    </source>
</evidence>
<proteinExistence type="predicted"/>
<organism evidence="1 2">
    <name type="scientific">Escherichia phage vB_EcoP_PAS59</name>
    <dbReference type="NCBI Taxonomy" id="3053873"/>
    <lineage>
        <taxon>Viruses</taxon>
        <taxon>Duplodnaviria</taxon>
        <taxon>Heunggongvirae</taxon>
        <taxon>Uroviricota</taxon>
        <taxon>Caudoviricetes</taxon>
        <taxon>Mktvariviridae</taxon>
        <taxon>Gordonclarkvirinae</taxon>
        <taxon>Suseptimavirus</taxon>
        <taxon>Suseptimavirus PAS59</taxon>
    </lineage>
</organism>
<accession>A0AA51VIK8</accession>
<reference evidence="1 2" key="1">
    <citation type="submission" date="2023-05" db="EMBL/GenBank/DDBJ databases">
        <title>Complete genome sequence of three non-O157 smooth Escherichia coli infecting phages.</title>
        <authorList>
            <person name="Pas C."/>
            <person name="Briers Y."/>
            <person name="Fieseler L."/>
        </authorList>
    </citation>
    <scope>NUCLEOTIDE SEQUENCE [LARGE SCALE GENOMIC DNA]</scope>
</reference>
<keyword evidence="2" id="KW-1185">Reference proteome</keyword>
<name>A0AA51VIK8_9CAUD</name>